<proteinExistence type="predicted"/>
<name>A0A9P0PPY7_ACAOB</name>
<gene>
    <name evidence="1" type="ORF">ACAOBT_LOCUS18955</name>
</gene>
<comment type="caution">
    <text evidence="1">The sequence shown here is derived from an EMBL/GenBank/DDBJ whole genome shotgun (WGS) entry which is preliminary data.</text>
</comment>
<dbReference type="EMBL" id="CAKOFQ010007060">
    <property type="protein sequence ID" value="CAH1989315.1"/>
    <property type="molecule type" value="Genomic_DNA"/>
</dbReference>
<organism evidence="1 2">
    <name type="scientific">Acanthoscelides obtectus</name>
    <name type="common">Bean weevil</name>
    <name type="synonym">Bruchus obtectus</name>
    <dbReference type="NCBI Taxonomy" id="200917"/>
    <lineage>
        <taxon>Eukaryota</taxon>
        <taxon>Metazoa</taxon>
        <taxon>Ecdysozoa</taxon>
        <taxon>Arthropoda</taxon>
        <taxon>Hexapoda</taxon>
        <taxon>Insecta</taxon>
        <taxon>Pterygota</taxon>
        <taxon>Neoptera</taxon>
        <taxon>Endopterygota</taxon>
        <taxon>Coleoptera</taxon>
        <taxon>Polyphaga</taxon>
        <taxon>Cucujiformia</taxon>
        <taxon>Chrysomeloidea</taxon>
        <taxon>Chrysomelidae</taxon>
        <taxon>Bruchinae</taxon>
        <taxon>Bruchini</taxon>
        <taxon>Acanthoscelides</taxon>
    </lineage>
</organism>
<protein>
    <submittedName>
        <fullName evidence="1">Uncharacterized protein</fullName>
    </submittedName>
</protein>
<keyword evidence="2" id="KW-1185">Reference proteome</keyword>
<sequence length="76" mass="8924">MNLTLHFESPMYKISQTRKVTSATYQWFAKLVFSLIPYNEDDRGLLYFLAHNCSMLLCTEDVAQPIHGRFSKKSKY</sequence>
<evidence type="ECO:0000313" key="1">
    <source>
        <dbReference type="EMBL" id="CAH1989315.1"/>
    </source>
</evidence>
<accession>A0A9P0PPY7</accession>
<dbReference type="Proteomes" id="UP001152888">
    <property type="component" value="Unassembled WGS sequence"/>
</dbReference>
<reference evidence="1" key="1">
    <citation type="submission" date="2022-03" db="EMBL/GenBank/DDBJ databases">
        <authorList>
            <person name="Sayadi A."/>
        </authorList>
    </citation>
    <scope>NUCLEOTIDE SEQUENCE</scope>
</reference>
<evidence type="ECO:0000313" key="2">
    <source>
        <dbReference type="Proteomes" id="UP001152888"/>
    </source>
</evidence>
<dbReference type="AlphaFoldDB" id="A0A9P0PPY7"/>